<reference evidence="23 24" key="1">
    <citation type="submission" date="2019-05" db="EMBL/GenBank/DDBJ databases">
        <authorList>
            <person name="Chen C."/>
        </authorList>
    </citation>
    <scope>NUCLEOTIDE SEQUENCE [LARGE SCALE GENOMIC DNA]</scope>
    <source>
        <strain evidence="23 24">HB172198</strain>
    </source>
</reference>
<evidence type="ECO:0000256" key="20">
    <source>
        <dbReference type="PROSITE-ProRule" id="PRU00391"/>
    </source>
</evidence>
<evidence type="ECO:0000313" key="24">
    <source>
        <dbReference type="Proteomes" id="UP000300879"/>
    </source>
</evidence>
<dbReference type="InterPro" id="IPR020629">
    <property type="entry name" value="FPG_Glyclase"/>
</dbReference>
<dbReference type="GO" id="GO:0034039">
    <property type="term" value="F:8-oxo-7,8-dihydroguanine DNA N-glycosylase activity"/>
    <property type="evidence" value="ECO:0007669"/>
    <property type="project" value="TreeGrafter"/>
</dbReference>
<dbReference type="PANTHER" id="PTHR22993:SF9">
    <property type="entry name" value="FORMAMIDOPYRIMIDINE-DNA GLYCOSYLASE"/>
    <property type="match status" value="1"/>
</dbReference>
<name>A0A4P8XJE1_9BACL</name>
<evidence type="ECO:0000256" key="13">
    <source>
        <dbReference type="ARBA" id="ARBA00023125"/>
    </source>
</evidence>
<dbReference type="InterPro" id="IPR010663">
    <property type="entry name" value="Znf_FPG/IleRS"/>
</dbReference>
<keyword evidence="10 20" id="KW-0863">Zinc-finger</keyword>
<dbReference type="NCBIfam" id="TIGR00577">
    <property type="entry name" value="fpg"/>
    <property type="match status" value="1"/>
</dbReference>
<dbReference type="Pfam" id="PF01149">
    <property type="entry name" value="Fapy_DNA_glyco"/>
    <property type="match status" value="1"/>
</dbReference>
<evidence type="ECO:0000256" key="9">
    <source>
        <dbReference type="ARBA" id="ARBA00022763"/>
    </source>
</evidence>
<evidence type="ECO:0000256" key="11">
    <source>
        <dbReference type="ARBA" id="ARBA00022801"/>
    </source>
</evidence>
<evidence type="ECO:0000256" key="16">
    <source>
        <dbReference type="ARBA" id="ARBA00023268"/>
    </source>
</evidence>
<dbReference type="InterPro" id="IPR010979">
    <property type="entry name" value="Ribosomal_uS13-like_H2TH"/>
</dbReference>
<dbReference type="SUPFAM" id="SSF57716">
    <property type="entry name" value="Glucocorticoid receptor-like (DNA-binding domain)"/>
    <property type="match status" value="1"/>
</dbReference>
<dbReference type="Pfam" id="PF06827">
    <property type="entry name" value="zf-FPG_IleRS"/>
    <property type="match status" value="1"/>
</dbReference>
<dbReference type="PANTHER" id="PTHR22993">
    <property type="entry name" value="FORMAMIDOPYRIMIDINE-DNA GLYCOSYLASE"/>
    <property type="match status" value="1"/>
</dbReference>
<dbReference type="SUPFAM" id="SSF81624">
    <property type="entry name" value="N-terminal domain of MutM-like DNA repair proteins"/>
    <property type="match status" value="1"/>
</dbReference>
<dbReference type="Gene3D" id="1.10.8.50">
    <property type="match status" value="1"/>
</dbReference>
<keyword evidence="15" id="KW-0456">Lyase</keyword>
<dbReference type="AlphaFoldDB" id="A0A4P8XJE1"/>
<protein>
    <recommendedName>
        <fullName evidence="7">Formamidopyrimidine-DNA glycosylase</fullName>
        <ecNumber evidence="5">3.2.2.23</ecNumber>
        <ecNumber evidence="6">4.2.99.18</ecNumber>
    </recommendedName>
    <alternativeName>
        <fullName evidence="18">DNA-(apurinic or apyrimidinic site) lyase MutM</fullName>
    </alternativeName>
</protein>
<comment type="cofactor">
    <cofactor evidence="2">
        <name>Zn(2+)</name>
        <dbReference type="ChEBI" id="CHEBI:29105"/>
    </cofactor>
</comment>
<comment type="catalytic activity">
    <reaction evidence="1">
        <text>Hydrolysis of DNA containing ring-opened 7-methylguanine residues, releasing 2,6-diamino-4-hydroxy-5-(N-methyl)formamidopyrimidine.</text>
        <dbReference type="EC" id="3.2.2.23"/>
    </reaction>
</comment>
<dbReference type="InterPro" id="IPR012319">
    <property type="entry name" value="FPG_cat"/>
</dbReference>
<keyword evidence="8" id="KW-0479">Metal-binding</keyword>
<keyword evidence="14" id="KW-0234">DNA repair</keyword>
<dbReference type="EMBL" id="CP040396">
    <property type="protein sequence ID" value="QCT02762.1"/>
    <property type="molecule type" value="Genomic_DNA"/>
</dbReference>
<evidence type="ECO:0000313" key="23">
    <source>
        <dbReference type="EMBL" id="QCT02762.1"/>
    </source>
</evidence>
<evidence type="ECO:0000259" key="22">
    <source>
        <dbReference type="PROSITE" id="PS51068"/>
    </source>
</evidence>
<evidence type="ECO:0000256" key="5">
    <source>
        <dbReference type="ARBA" id="ARBA00012024"/>
    </source>
</evidence>
<feature type="domain" description="Formamidopyrimidine-DNA glycosylase catalytic" evidence="22">
    <location>
        <begin position="2"/>
        <end position="101"/>
    </location>
</feature>
<dbReference type="KEGG" id="palo:E6C60_2047"/>
<keyword evidence="13" id="KW-0238">DNA-binding</keyword>
<dbReference type="InterPro" id="IPR035937">
    <property type="entry name" value="FPG_N"/>
</dbReference>
<gene>
    <name evidence="23" type="ORF">E6C60_2047</name>
</gene>
<dbReference type="GO" id="GO:0003684">
    <property type="term" value="F:damaged DNA binding"/>
    <property type="evidence" value="ECO:0007669"/>
    <property type="project" value="InterPro"/>
</dbReference>
<organism evidence="23 24">
    <name type="scientific">Paenibacillus algicola</name>
    <dbReference type="NCBI Taxonomy" id="2565926"/>
    <lineage>
        <taxon>Bacteria</taxon>
        <taxon>Bacillati</taxon>
        <taxon>Bacillota</taxon>
        <taxon>Bacilli</taxon>
        <taxon>Bacillales</taxon>
        <taxon>Paenibacillaceae</taxon>
        <taxon>Paenibacillus</taxon>
    </lineage>
</organism>
<dbReference type="GO" id="GO:0003690">
    <property type="term" value="F:double-stranded DNA binding"/>
    <property type="evidence" value="ECO:0007669"/>
    <property type="project" value="UniProtKB-ARBA"/>
</dbReference>
<comment type="catalytic activity">
    <reaction evidence="19">
        <text>2'-deoxyribonucleotide-(2'-deoxyribose 5'-phosphate)-2'-deoxyribonucleotide-DNA = a 3'-end 2'-deoxyribonucleotide-(2,3-dehydro-2,3-deoxyribose 5'-phosphate)-DNA + a 5'-end 5'-phospho-2'-deoxyribonucleoside-DNA + H(+)</text>
        <dbReference type="Rhea" id="RHEA:66592"/>
        <dbReference type="Rhea" id="RHEA-COMP:13180"/>
        <dbReference type="Rhea" id="RHEA-COMP:16897"/>
        <dbReference type="Rhea" id="RHEA-COMP:17067"/>
        <dbReference type="ChEBI" id="CHEBI:15378"/>
        <dbReference type="ChEBI" id="CHEBI:136412"/>
        <dbReference type="ChEBI" id="CHEBI:157695"/>
        <dbReference type="ChEBI" id="CHEBI:167181"/>
        <dbReference type="EC" id="4.2.99.18"/>
    </reaction>
</comment>
<evidence type="ECO:0000256" key="1">
    <source>
        <dbReference type="ARBA" id="ARBA00001668"/>
    </source>
</evidence>
<dbReference type="EC" id="4.2.99.18" evidence="6"/>
<evidence type="ECO:0000256" key="10">
    <source>
        <dbReference type="ARBA" id="ARBA00022771"/>
    </source>
</evidence>
<dbReference type="Pfam" id="PF06831">
    <property type="entry name" value="H2TH"/>
    <property type="match status" value="1"/>
</dbReference>
<comment type="similarity">
    <text evidence="3">Belongs to the FPG family.</text>
</comment>
<evidence type="ECO:0000256" key="7">
    <source>
        <dbReference type="ARBA" id="ARBA00016240"/>
    </source>
</evidence>
<keyword evidence="11" id="KW-0378">Hydrolase</keyword>
<dbReference type="InterPro" id="IPR015886">
    <property type="entry name" value="H2TH_FPG"/>
</dbReference>
<proteinExistence type="inferred from homology"/>
<evidence type="ECO:0000256" key="15">
    <source>
        <dbReference type="ARBA" id="ARBA00023239"/>
    </source>
</evidence>
<evidence type="ECO:0000256" key="2">
    <source>
        <dbReference type="ARBA" id="ARBA00001947"/>
    </source>
</evidence>
<dbReference type="OrthoDB" id="9800855at2"/>
<evidence type="ECO:0000256" key="6">
    <source>
        <dbReference type="ARBA" id="ARBA00012720"/>
    </source>
</evidence>
<evidence type="ECO:0000256" key="3">
    <source>
        <dbReference type="ARBA" id="ARBA00009409"/>
    </source>
</evidence>
<feature type="domain" description="FPG-type" evidence="21">
    <location>
        <begin position="236"/>
        <end position="270"/>
    </location>
</feature>
<dbReference type="RefSeq" id="WP_138225745.1">
    <property type="nucleotide sequence ID" value="NZ_CP040396.1"/>
</dbReference>
<dbReference type="GO" id="GO:0140078">
    <property type="term" value="F:class I DNA-(apurinic or apyrimidinic site) endonuclease activity"/>
    <property type="evidence" value="ECO:0007669"/>
    <property type="project" value="UniProtKB-EC"/>
</dbReference>
<dbReference type="EC" id="3.2.2.23" evidence="5"/>
<dbReference type="GO" id="GO:0006284">
    <property type="term" value="P:base-excision repair"/>
    <property type="evidence" value="ECO:0007669"/>
    <property type="project" value="InterPro"/>
</dbReference>
<dbReference type="PROSITE" id="PS51066">
    <property type="entry name" value="ZF_FPG_2"/>
    <property type="match status" value="1"/>
</dbReference>
<evidence type="ECO:0000256" key="18">
    <source>
        <dbReference type="ARBA" id="ARBA00030638"/>
    </source>
</evidence>
<evidence type="ECO:0000256" key="17">
    <source>
        <dbReference type="ARBA" id="ARBA00023295"/>
    </source>
</evidence>
<dbReference type="GO" id="GO:0008270">
    <property type="term" value="F:zinc ion binding"/>
    <property type="evidence" value="ECO:0007669"/>
    <property type="project" value="UniProtKB-KW"/>
</dbReference>
<dbReference type="SMART" id="SM01232">
    <property type="entry name" value="H2TH"/>
    <property type="match status" value="1"/>
</dbReference>
<accession>A0A4P8XJE1</accession>
<keyword evidence="16" id="KW-0511">Multifunctional enzyme</keyword>
<dbReference type="Gene3D" id="3.20.190.10">
    <property type="entry name" value="MutM-like, N-terminal"/>
    <property type="match status" value="1"/>
</dbReference>
<keyword evidence="12" id="KW-0862">Zinc</keyword>
<dbReference type="Proteomes" id="UP000300879">
    <property type="component" value="Chromosome"/>
</dbReference>
<evidence type="ECO:0000259" key="21">
    <source>
        <dbReference type="PROSITE" id="PS51066"/>
    </source>
</evidence>
<comment type="subunit">
    <text evidence="4">Monomer.</text>
</comment>
<sequence>MPELPEMENYRRLLSEVILNTPITDVTVQREKSINMAPELFASTLKGSRFIFIERRGKYLIFHLSDGKRLLLHLMLGGLLYLGHGHEDKPSRNTQIEISFGSATLYFIGLRLGYLHLLSAKESDLALEGLGPDLFSRKLTRERFTAILQSRRGTLKSLLVNQQAIAGIGNSYADEIAFAAGLHPSTKVQQLTESEISRLYDAAMSVLTDALEAGGYMELPLFQGDERTGGFDESFRIYDREGQPCVRCGSTIVKTELSGRKVFYCPVCQP</sequence>
<evidence type="ECO:0000256" key="4">
    <source>
        <dbReference type="ARBA" id="ARBA00011245"/>
    </source>
</evidence>
<dbReference type="FunFam" id="1.10.8.50:FF:000003">
    <property type="entry name" value="Formamidopyrimidine-DNA glycosylase"/>
    <property type="match status" value="1"/>
</dbReference>
<dbReference type="PROSITE" id="PS51068">
    <property type="entry name" value="FPG_CAT"/>
    <property type="match status" value="1"/>
</dbReference>
<evidence type="ECO:0000256" key="19">
    <source>
        <dbReference type="ARBA" id="ARBA00044632"/>
    </source>
</evidence>
<dbReference type="SUPFAM" id="SSF46946">
    <property type="entry name" value="S13-like H2TH domain"/>
    <property type="match status" value="1"/>
</dbReference>
<evidence type="ECO:0000256" key="14">
    <source>
        <dbReference type="ARBA" id="ARBA00023204"/>
    </source>
</evidence>
<keyword evidence="9" id="KW-0227">DNA damage</keyword>
<keyword evidence="17" id="KW-0326">Glycosidase</keyword>
<keyword evidence="24" id="KW-1185">Reference proteome</keyword>
<dbReference type="InterPro" id="IPR000214">
    <property type="entry name" value="Znf_DNA_glyclase/AP_lyase"/>
</dbReference>
<evidence type="ECO:0000256" key="12">
    <source>
        <dbReference type="ARBA" id="ARBA00022833"/>
    </source>
</evidence>
<evidence type="ECO:0000256" key="8">
    <source>
        <dbReference type="ARBA" id="ARBA00022723"/>
    </source>
</evidence>
<dbReference type="SMART" id="SM00898">
    <property type="entry name" value="Fapy_DNA_glyco"/>
    <property type="match status" value="1"/>
</dbReference>